<dbReference type="Proteomes" id="UP000250245">
    <property type="component" value="Unassembled WGS sequence"/>
</dbReference>
<accession>A0A2X2YP15</accession>
<feature type="transmembrane region" description="Helical" evidence="2">
    <location>
        <begin position="415"/>
        <end position="434"/>
    </location>
</feature>
<feature type="region of interest" description="Disordered" evidence="1">
    <location>
        <begin position="286"/>
        <end position="307"/>
    </location>
</feature>
<feature type="transmembrane region" description="Helical" evidence="2">
    <location>
        <begin position="144"/>
        <end position="168"/>
    </location>
</feature>
<reference evidence="3 4" key="1">
    <citation type="submission" date="2018-06" db="EMBL/GenBank/DDBJ databases">
        <authorList>
            <consortium name="Pathogen Informatics"/>
            <person name="Doyle S."/>
        </authorList>
    </citation>
    <scope>NUCLEOTIDE SEQUENCE [LARGE SCALE GENOMIC DNA]</scope>
    <source>
        <strain evidence="3 4">NCTC11820</strain>
    </source>
</reference>
<gene>
    <name evidence="3" type="ORF">NCTC11820_01025</name>
</gene>
<feature type="transmembrane region" description="Helical" evidence="2">
    <location>
        <begin position="15"/>
        <end position="43"/>
    </location>
</feature>
<keyword evidence="2" id="KW-0472">Membrane</keyword>
<sequence length="457" mass="51212">MTWKRIDRNSINSPFYWFNCVMQALIIGLWWVVALILAAILIYRARPQSSVERYRIQAYIKEVEPLTEDDTMRSLPYEVTVLLPFQDPGEANSYYYVTLNPEDLHVGRARTCARYHLPLPAWVSVVDPRDIRFENSHSWNTETIINAVLLLIAQFIMTGICLFNMELITNSDPYFVLLFPPTILFFAFVTLYGLLRFGQAVAVWVRVTSSPATVPASISGIRRLNGRAGRPGGFEVSLLWAPLGMPAQYGKVRIPGFQRRTSLLLQKLVRTQLKEEAEGVWRVAPAIPPERPQPHTAVSELHTPDGPTMVKITALPENDPRFDPRPPKARAAAEKARLKREAELLAQREAFERATARARIEEANRAELGDETNSLDEVAAQGPQAWYYPMNPSRVNLVGVGTDPGNRANLIGPGIGWLGIAILTGLTVAWLGFINPDIMFPVYNAPSGDQPLGGWTR</sequence>
<keyword evidence="2" id="KW-1133">Transmembrane helix</keyword>
<name>A0A2X2YP15_9ACTO</name>
<evidence type="ECO:0000313" key="4">
    <source>
        <dbReference type="Proteomes" id="UP000250245"/>
    </source>
</evidence>
<evidence type="ECO:0000256" key="1">
    <source>
        <dbReference type="SAM" id="MobiDB-lite"/>
    </source>
</evidence>
<keyword evidence="2" id="KW-0812">Transmembrane</keyword>
<dbReference type="EMBL" id="UASJ01000001">
    <property type="protein sequence ID" value="SQB64673.1"/>
    <property type="molecule type" value="Genomic_DNA"/>
</dbReference>
<evidence type="ECO:0000256" key="2">
    <source>
        <dbReference type="SAM" id="Phobius"/>
    </source>
</evidence>
<protein>
    <submittedName>
        <fullName evidence="3">Uncharacterized protein</fullName>
    </submittedName>
</protein>
<evidence type="ECO:0000313" key="3">
    <source>
        <dbReference type="EMBL" id="SQB64673.1"/>
    </source>
</evidence>
<dbReference type="AlphaFoldDB" id="A0A2X2YP15"/>
<organism evidence="3 4">
    <name type="scientific">Mobiluncus curtisii</name>
    <dbReference type="NCBI Taxonomy" id="2051"/>
    <lineage>
        <taxon>Bacteria</taxon>
        <taxon>Bacillati</taxon>
        <taxon>Actinomycetota</taxon>
        <taxon>Actinomycetes</taxon>
        <taxon>Actinomycetales</taxon>
        <taxon>Actinomycetaceae</taxon>
        <taxon>Mobiluncus</taxon>
    </lineage>
</organism>
<proteinExistence type="predicted"/>
<feature type="transmembrane region" description="Helical" evidence="2">
    <location>
        <begin position="174"/>
        <end position="195"/>
    </location>
</feature>